<accession>A0A3B7MVW1</accession>
<gene>
    <name evidence="1" type="ORF">D3H65_30650</name>
</gene>
<protein>
    <submittedName>
        <fullName evidence="1">Uncharacterized protein</fullName>
    </submittedName>
</protein>
<name>A0A3B7MVW1_9BACT</name>
<dbReference type="KEGG" id="pseg:D3H65_30650"/>
<organism evidence="1 2">
    <name type="scientific">Paraflavitalea soli</name>
    <dbReference type="NCBI Taxonomy" id="2315862"/>
    <lineage>
        <taxon>Bacteria</taxon>
        <taxon>Pseudomonadati</taxon>
        <taxon>Bacteroidota</taxon>
        <taxon>Chitinophagia</taxon>
        <taxon>Chitinophagales</taxon>
        <taxon>Chitinophagaceae</taxon>
        <taxon>Paraflavitalea</taxon>
    </lineage>
</organism>
<proteinExistence type="predicted"/>
<reference evidence="1 2" key="1">
    <citation type="submission" date="2018-09" db="EMBL/GenBank/DDBJ databases">
        <title>Genome sequencing of strain 6GH32-13.</title>
        <authorList>
            <person name="Weon H.-Y."/>
            <person name="Heo J."/>
            <person name="Kwon S.-W."/>
        </authorList>
    </citation>
    <scope>NUCLEOTIDE SEQUENCE [LARGE SCALE GENOMIC DNA]</scope>
    <source>
        <strain evidence="1 2">5GH32-13</strain>
    </source>
</reference>
<evidence type="ECO:0000313" key="1">
    <source>
        <dbReference type="EMBL" id="AXY78087.1"/>
    </source>
</evidence>
<evidence type="ECO:0000313" key="2">
    <source>
        <dbReference type="Proteomes" id="UP000263900"/>
    </source>
</evidence>
<dbReference type="Proteomes" id="UP000263900">
    <property type="component" value="Chromosome"/>
</dbReference>
<dbReference type="EMBL" id="CP032157">
    <property type="protein sequence ID" value="AXY78087.1"/>
    <property type="molecule type" value="Genomic_DNA"/>
</dbReference>
<dbReference type="AlphaFoldDB" id="A0A3B7MVW1"/>
<keyword evidence="2" id="KW-1185">Reference proteome</keyword>
<sequence length="73" mass="7988">MKYYLVARTTCVMVGIEQCRIFVVRRSQCAAFEKAFAGYILLVASSAQALPAAPVIVYKKGPQALSLFSRVVS</sequence>
<dbReference type="RefSeq" id="WP_119053960.1">
    <property type="nucleotide sequence ID" value="NZ_CP032157.1"/>
</dbReference>